<gene>
    <name evidence="1" type="ORF">NQ318_015608</name>
</gene>
<sequence>MSFQLHKPNLCSLIYESQLPKTSVLGTGTLLEQEYHTCYRKILTTLTGNSADRYGQKRKSKEYGALLNGPMRTVHFPQPYFDKNPYPDPPKMKPGPTYIKPKGKEGIALPPGMVIPCGKNKLPGKEYFDKFPEYKPNKYITAYDLIKPRKHTGGNFIHNRWRTRRFTLRP</sequence>
<accession>A0AAV8XQP8</accession>
<dbReference type="AlphaFoldDB" id="A0AAV8XQP8"/>
<evidence type="ECO:0000313" key="2">
    <source>
        <dbReference type="Proteomes" id="UP001162162"/>
    </source>
</evidence>
<proteinExistence type="predicted"/>
<reference evidence="1" key="1">
    <citation type="journal article" date="2023" name="Insect Mol. Biol.">
        <title>Genome sequencing provides insights into the evolution of gene families encoding plant cell wall-degrading enzymes in longhorned beetles.</title>
        <authorList>
            <person name="Shin N.R."/>
            <person name="Okamura Y."/>
            <person name="Kirsch R."/>
            <person name="Pauchet Y."/>
        </authorList>
    </citation>
    <scope>NUCLEOTIDE SEQUENCE</scope>
    <source>
        <strain evidence="1">AMC_N1</strain>
    </source>
</reference>
<keyword evidence="2" id="KW-1185">Reference proteome</keyword>
<organism evidence="1 2">
    <name type="scientific">Aromia moschata</name>
    <dbReference type="NCBI Taxonomy" id="1265417"/>
    <lineage>
        <taxon>Eukaryota</taxon>
        <taxon>Metazoa</taxon>
        <taxon>Ecdysozoa</taxon>
        <taxon>Arthropoda</taxon>
        <taxon>Hexapoda</taxon>
        <taxon>Insecta</taxon>
        <taxon>Pterygota</taxon>
        <taxon>Neoptera</taxon>
        <taxon>Endopterygota</taxon>
        <taxon>Coleoptera</taxon>
        <taxon>Polyphaga</taxon>
        <taxon>Cucujiformia</taxon>
        <taxon>Chrysomeloidea</taxon>
        <taxon>Cerambycidae</taxon>
        <taxon>Cerambycinae</taxon>
        <taxon>Callichromatini</taxon>
        <taxon>Aromia</taxon>
    </lineage>
</organism>
<evidence type="ECO:0000313" key="1">
    <source>
        <dbReference type="EMBL" id="KAJ8940923.1"/>
    </source>
</evidence>
<dbReference type="EMBL" id="JAPWTK010000401">
    <property type="protein sequence ID" value="KAJ8940923.1"/>
    <property type="molecule type" value="Genomic_DNA"/>
</dbReference>
<protein>
    <submittedName>
        <fullName evidence="1">Uncharacterized protein</fullName>
    </submittedName>
</protein>
<name>A0AAV8XQP8_9CUCU</name>
<comment type="caution">
    <text evidence="1">The sequence shown here is derived from an EMBL/GenBank/DDBJ whole genome shotgun (WGS) entry which is preliminary data.</text>
</comment>
<dbReference type="Proteomes" id="UP001162162">
    <property type="component" value="Unassembled WGS sequence"/>
</dbReference>